<keyword evidence="1" id="KW-1133">Transmembrane helix</keyword>
<dbReference type="EMBL" id="JAQHXR010000002">
    <property type="protein sequence ID" value="MDA3968859.1"/>
    <property type="molecule type" value="Genomic_DNA"/>
</dbReference>
<evidence type="ECO:0000256" key="1">
    <source>
        <dbReference type="SAM" id="Phobius"/>
    </source>
</evidence>
<dbReference type="Pfam" id="PF02516">
    <property type="entry name" value="STT3"/>
    <property type="match status" value="1"/>
</dbReference>
<reference evidence="4 5" key="1">
    <citation type="submission" date="2023-01" db="EMBL/GenBank/DDBJ databases">
        <title>Description of Helicobacter ibis sp. nov. isolated from faecal droppings of black-faced ibis (Theristicus melanopis).</title>
        <authorList>
            <person name="Lopez-Cantillo M."/>
            <person name="Vidal-Veuthey B."/>
            <person name="Mella A."/>
            <person name="De La Haba R."/>
            <person name="Collado L."/>
        </authorList>
    </citation>
    <scope>NUCLEOTIDE SEQUENCE [LARGE SCALE GENOMIC DNA]</scope>
    <source>
        <strain evidence="4 5">A82</strain>
    </source>
</reference>
<feature type="transmembrane region" description="Helical" evidence="1">
    <location>
        <begin position="172"/>
        <end position="203"/>
    </location>
</feature>
<feature type="domain" description="STT3/PglB/AglB core" evidence="3">
    <location>
        <begin position="431"/>
        <end position="545"/>
    </location>
</feature>
<organism evidence="4 5">
    <name type="scientific">Helicobacter ibis</name>
    <dbReference type="NCBI Taxonomy" id="2962633"/>
    <lineage>
        <taxon>Bacteria</taxon>
        <taxon>Pseudomonadati</taxon>
        <taxon>Campylobacterota</taxon>
        <taxon>Epsilonproteobacteria</taxon>
        <taxon>Campylobacterales</taxon>
        <taxon>Helicobacteraceae</taxon>
        <taxon>Helicobacter</taxon>
    </lineage>
</organism>
<feature type="transmembrane region" description="Helical" evidence="1">
    <location>
        <begin position="308"/>
        <end position="329"/>
    </location>
</feature>
<feature type="transmembrane region" description="Helical" evidence="1">
    <location>
        <begin position="215"/>
        <end position="240"/>
    </location>
</feature>
<feature type="transmembrane region" description="Helical" evidence="1">
    <location>
        <begin position="6"/>
        <end position="23"/>
    </location>
</feature>
<keyword evidence="5" id="KW-1185">Reference proteome</keyword>
<sequence>MLNKNIVLIVCAYFVCVIFRFYYPFSIYGINEFMWNDTFILNTNDAYFYAEGTRDIMEGIKNTNLSPTYEILSIITAFLAQVLHIDIDVLMFYLPGFVGSLVVFPVVISLYFYGGFNIFISLFCGVLSGIGVSYYNRTMFGYYDTDMLVIVLLLFIAMFILRYLYRNTLCSIFAVLLLSLFALTYYHSLVYVLFGFLLVLFFFKRSVSLEILCISYASFLVLYEMFGVYVSLFSLFLPFVMYIDRRYVAYIFYFVLFVFVIFVAYNLLPSVLGSAYFNKDSIVSNSIFHYFGVINTISETSNIDFSTFAYRVSGGIFWFIIGCLGLILLFFKKREFLIFLPFVIFGFFSYFKGLRFSIYSVSVFAVGVGYFLVFVLEYIKSHKTISTIIGILYAFVALFPHVMHIRSYIIPPVLNNSEVRILNEIPSEIGDYAISWWDYGYIIRYYSKLNTIIDGGIHEGHSNYPVSLILSGDSENLSYNLSKILPDMSFEEFLKKNNYTPNKAIEALESPSFRYETSKNIYIILPLRMLNIFPAVSSFSKINITSGETFKLGVFMLSQVYIDNKAYFKNGIKLDVVSGYLTLNGDVIQVGEIINLKSNSKKILTDSKLVAIILKDNRALVCDREYLDSFYFKAVLFKNLDSRLFKEVLSNDSIIVYKVNKG</sequence>
<dbReference type="Pfam" id="PF21436">
    <property type="entry name" value="STT3-PglB_core"/>
    <property type="match status" value="1"/>
</dbReference>
<feature type="transmembrane region" description="Helical" evidence="1">
    <location>
        <begin position="388"/>
        <end position="409"/>
    </location>
</feature>
<dbReference type="Gene3D" id="3.40.1380.40">
    <property type="match status" value="1"/>
</dbReference>
<gene>
    <name evidence="4" type="ORF">PF021_04125</name>
</gene>
<keyword evidence="1" id="KW-0812">Transmembrane</keyword>
<feature type="domain" description="Oligosaccharyl transferase STT3 N-terminal" evidence="2">
    <location>
        <begin position="64"/>
        <end position="399"/>
    </location>
</feature>
<name>A0ABT4VDS3_9HELI</name>
<evidence type="ECO:0000313" key="4">
    <source>
        <dbReference type="EMBL" id="MDA3968859.1"/>
    </source>
</evidence>
<accession>A0ABT4VDS3</accession>
<feature type="transmembrane region" description="Helical" evidence="1">
    <location>
        <begin position="118"/>
        <end position="135"/>
    </location>
</feature>
<evidence type="ECO:0000313" key="5">
    <source>
        <dbReference type="Proteomes" id="UP001210261"/>
    </source>
</evidence>
<keyword evidence="1" id="KW-0472">Membrane</keyword>
<feature type="transmembrane region" description="Helical" evidence="1">
    <location>
        <begin position="336"/>
        <end position="351"/>
    </location>
</feature>
<feature type="transmembrane region" description="Helical" evidence="1">
    <location>
        <begin position="91"/>
        <end position="113"/>
    </location>
</feature>
<dbReference type="Proteomes" id="UP001210261">
    <property type="component" value="Unassembled WGS sequence"/>
</dbReference>
<evidence type="ECO:0000259" key="3">
    <source>
        <dbReference type="Pfam" id="PF21436"/>
    </source>
</evidence>
<feature type="transmembrane region" description="Helical" evidence="1">
    <location>
        <begin position="147"/>
        <end position="165"/>
    </location>
</feature>
<proteinExistence type="predicted"/>
<feature type="transmembrane region" description="Helical" evidence="1">
    <location>
        <begin position="247"/>
        <end position="268"/>
    </location>
</feature>
<feature type="transmembrane region" description="Helical" evidence="1">
    <location>
        <begin position="357"/>
        <end position="376"/>
    </location>
</feature>
<dbReference type="InterPro" id="IPR048999">
    <property type="entry name" value="STT3-PglB_core"/>
</dbReference>
<comment type="caution">
    <text evidence="4">The sequence shown here is derived from an EMBL/GenBank/DDBJ whole genome shotgun (WGS) entry which is preliminary data.</text>
</comment>
<dbReference type="RefSeq" id="WP_271021154.1">
    <property type="nucleotide sequence ID" value="NZ_JAQHXR010000002.1"/>
</dbReference>
<dbReference type="InterPro" id="IPR048307">
    <property type="entry name" value="STT3_N"/>
</dbReference>
<protein>
    <submittedName>
        <fullName evidence="4">General glycosylation pathway protein</fullName>
    </submittedName>
</protein>
<evidence type="ECO:0000259" key="2">
    <source>
        <dbReference type="Pfam" id="PF02516"/>
    </source>
</evidence>